<keyword evidence="2" id="KW-1185">Reference proteome</keyword>
<dbReference type="AlphaFoldDB" id="A0A916NB77"/>
<protein>
    <submittedName>
        <fullName evidence="1">Uncharacterized protein</fullName>
    </submittedName>
</protein>
<evidence type="ECO:0000313" key="2">
    <source>
        <dbReference type="Proteomes" id="UP000680038"/>
    </source>
</evidence>
<name>A0A916NB77_9BACT</name>
<sequence>MDVKVGGKYYPFHSLFVNERDGITLIGDDFIAQYGLWNQYKSIIGEFGWLGHVIPWQIDHQQTIVYQ</sequence>
<organism evidence="1 2">
    <name type="scientific">Dyadobacter helix</name>
    <dbReference type="NCBI Taxonomy" id="2822344"/>
    <lineage>
        <taxon>Bacteria</taxon>
        <taxon>Pseudomonadati</taxon>
        <taxon>Bacteroidota</taxon>
        <taxon>Cytophagia</taxon>
        <taxon>Cytophagales</taxon>
        <taxon>Spirosomataceae</taxon>
        <taxon>Dyadobacter</taxon>
    </lineage>
</organism>
<comment type="caution">
    <text evidence="1">The sequence shown here is derived from an EMBL/GenBank/DDBJ whole genome shotgun (WGS) entry which is preliminary data.</text>
</comment>
<proteinExistence type="predicted"/>
<dbReference type="Proteomes" id="UP000680038">
    <property type="component" value="Unassembled WGS sequence"/>
</dbReference>
<reference evidence="1" key="1">
    <citation type="submission" date="2021-04" db="EMBL/GenBank/DDBJ databases">
        <authorList>
            <person name="Rodrigo-Torres L."/>
            <person name="Arahal R. D."/>
            <person name="Lucena T."/>
        </authorList>
    </citation>
    <scope>NUCLEOTIDE SEQUENCE</scope>
    <source>
        <strain evidence="1">CECT 9275</strain>
    </source>
</reference>
<dbReference type="EMBL" id="CAJRAF010000001">
    <property type="protein sequence ID" value="CAG4992469.1"/>
    <property type="molecule type" value="Genomic_DNA"/>
</dbReference>
<dbReference type="RefSeq" id="WP_215237672.1">
    <property type="nucleotide sequence ID" value="NZ_CAJRAF010000001.1"/>
</dbReference>
<evidence type="ECO:0000313" key="1">
    <source>
        <dbReference type="EMBL" id="CAG4992469.1"/>
    </source>
</evidence>
<gene>
    <name evidence="1" type="ORF">DYBT9275_00969</name>
</gene>
<accession>A0A916NB77</accession>